<gene>
    <name evidence="1" type="ORF">UFOPK3376_03328</name>
</gene>
<proteinExistence type="predicted"/>
<protein>
    <submittedName>
        <fullName evidence="1">Unannotated protein</fullName>
    </submittedName>
</protein>
<reference evidence="1" key="1">
    <citation type="submission" date="2020-05" db="EMBL/GenBank/DDBJ databases">
        <authorList>
            <person name="Chiriac C."/>
            <person name="Salcher M."/>
            <person name="Ghai R."/>
            <person name="Kavagutti S V."/>
        </authorList>
    </citation>
    <scope>NUCLEOTIDE SEQUENCE</scope>
</reference>
<name>A0A6J7G212_9ZZZZ</name>
<sequence>MGVDIVTDAEFAGEDDAFALVANVEQDFVTVDLHDGAVDQLAIFDFYERAGDCVGEGHAQVVGDDLAGGVIALFIKRAEWR</sequence>
<dbReference type="EMBL" id="CAFBLP010000173">
    <property type="protein sequence ID" value="CAB4899355.1"/>
    <property type="molecule type" value="Genomic_DNA"/>
</dbReference>
<accession>A0A6J7G212</accession>
<dbReference type="AlphaFoldDB" id="A0A6J7G212"/>
<organism evidence="1">
    <name type="scientific">freshwater metagenome</name>
    <dbReference type="NCBI Taxonomy" id="449393"/>
    <lineage>
        <taxon>unclassified sequences</taxon>
        <taxon>metagenomes</taxon>
        <taxon>ecological metagenomes</taxon>
    </lineage>
</organism>
<evidence type="ECO:0000313" key="1">
    <source>
        <dbReference type="EMBL" id="CAB4899355.1"/>
    </source>
</evidence>